<evidence type="ECO:0000313" key="1">
    <source>
        <dbReference type="EMBL" id="AFZ17133.1"/>
    </source>
</evidence>
<dbReference type="HOGENOM" id="CLU_852082_0_0_3"/>
<accession>K9WA84</accession>
<dbReference type="KEGG" id="mic:Mic7113_1243"/>
<proteinExistence type="predicted"/>
<dbReference type="Proteomes" id="UP000010471">
    <property type="component" value="Chromosome"/>
</dbReference>
<evidence type="ECO:0000313" key="2">
    <source>
        <dbReference type="Proteomes" id="UP000010471"/>
    </source>
</evidence>
<dbReference type="EMBL" id="CP003630">
    <property type="protein sequence ID" value="AFZ17133.1"/>
    <property type="molecule type" value="Genomic_DNA"/>
</dbReference>
<protein>
    <submittedName>
        <fullName evidence="1">Uncharacterized protein</fullName>
    </submittedName>
</protein>
<reference evidence="1 2" key="1">
    <citation type="submission" date="2012-06" db="EMBL/GenBank/DDBJ databases">
        <title>Finished chromosome of genome of Microcoleus sp. PCC 7113.</title>
        <authorList>
            <consortium name="US DOE Joint Genome Institute"/>
            <person name="Gugger M."/>
            <person name="Coursin T."/>
            <person name="Rippka R."/>
            <person name="Tandeau De Marsac N."/>
            <person name="Huntemann M."/>
            <person name="Wei C.-L."/>
            <person name="Han J."/>
            <person name="Detter J.C."/>
            <person name="Han C."/>
            <person name="Tapia R."/>
            <person name="Chen A."/>
            <person name="Kyrpides N."/>
            <person name="Mavromatis K."/>
            <person name="Markowitz V."/>
            <person name="Szeto E."/>
            <person name="Ivanova N."/>
            <person name="Pagani I."/>
            <person name="Pati A."/>
            <person name="Goodwin L."/>
            <person name="Nordberg H.P."/>
            <person name="Cantor M.N."/>
            <person name="Hua S.X."/>
            <person name="Woyke T."/>
            <person name="Kerfeld C.A."/>
        </authorList>
    </citation>
    <scope>NUCLEOTIDE SEQUENCE [LARGE SCALE GENOMIC DNA]</scope>
    <source>
        <strain evidence="1 2">PCC 7113</strain>
    </source>
</reference>
<dbReference type="STRING" id="1173027.Mic7113_1243"/>
<dbReference type="RefSeq" id="WP_015181293.1">
    <property type="nucleotide sequence ID" value="NC_019738.1"/>
</dbReference>
<dbReference type="OrthoDB" id="527806at2"/>
<name>K9WA84_9CYAN</name>
<organism evidence="1 2">
    <name type="scientific">Allocoleopsis franciscana PCC 7113</name>
    <dbReference type="NCBI Taxonomy" id="1173027"/>
    <lineage>
        <taxon>Bacteria</taxon>
        <taxon>Bacillati</taxon>
        <taxon>Cyanobacteriota</taxon>
        <taxon>Cyanophyceae</taxon>
        <taxon>Coleofasciculales</taxon>
        <taxon>Coleofasciculaceae</taxon>
        <taxon>Allocoleopsis</taxon>
        <taxon>Allocoleopsis franciscana</taxon>
    </lineage>
</organism>
<keyword evidence="2" id="KW-1185">Reference proteome</keyword>
<sequence length="326" mass="37968">MNYNSEQFQSLLNLLPNTFAESVEQVTAFILVELERQIAQNQLYYHNHEHIKAVQQRAERIFQAIRPAWKATLEQETAEDYLERMRLLLNLCAIAHDTIQIFIPTTEPHTPRRRETGVSEQATIEYLLGYIHRLNQQLQEKNPHHPACFTASDLRIMQEAIAATICAYDPNQQAIYQPELYNTDCSISYVARIIALADIGALGMNGIEDYNHEGSLLFLEENPDIVPLIRNQQLPKLKNEQPELSENLRQRLLRRTRFQVNFARSRLVRYEQELADFPIDAIPILQQEVFQYLRPSTIRELEAITPTDETISLEVLTAFFQFEKML</sequence>
<dbReference type="AlphaFoldDB" id="K9WA84"/>
<gene>
    <name evidence="1" type="ORF">Mic7113_1243</name>
</gene>
<dbReference type="SUPFAM" id="SSF109604">
    <property type="entry name" value="HD-domain/PDEase-like"/>
    <property type="match status" value="1"/>
</dbReference>
<dbReference type="eggNOG" id="ENOG502ZBDM">
    <property type="taxonomic scope" value="Bacteria"/>
</dbReference>